<gene>
    <name evidence="1" type="ORF">B0293_41485</name>
</gene>
<evidence type="ECO:0000313" key="1">
    <source>
        <dbReference type="EMBL" id="OOC00794.1"/>
    </source>
</evidence>
<proteinExistence type="predicted"/>
<accession>A0ABX3J0W0</accession>
<comment type="caution">
    <text evidence="1">The sequence shown here is derived from an EMBL/GenBank/DDBJ whole genome shotgun (WGS) entry which is preliminary data.</text>
</comment>
<name>A0ABX3J0W0_9PSEU</name>
<protein>
    <recommendedName>
        <fullName evidence="3">Cytochrome aa3 subunit 4</fullName>
    </recommendedName>
</protein>
<keyword evidence="2" id="KW-1185">Reference proteome</keyword>
<evidence type="ECO:0000313" key="2">
    <source>
        <dbReference type="Proteomes" id="UP000188551"/>
    </source>
</evidence>
<dbReference type="Proteomes" id="UP000188551">
    <property type="component" value="Unassembled WGS sequence"/>
</dbReference>
<organism evidence="1 2">
    <name type="scientific">Amycolatopsis azurea DSM 43854</name>
    <dbReference type="NCBI Taxonomy" id="1238180"/>
    <lineage>
        <taxon>Bacteria</taxon>
        <taxon>Bacillati</taxon>
        <taxon>Actinomycetota</taxon>
        <taxon>Actinomycetes</taxon>
        <taxon>Pseudonocardiales</taxon>
        <taxon>Pseudonocardiaceae</taxon>
        <taxon>Amycolatopsis</taxon>
    </lineage>
</organism>
<evidence type="ECO:0008006" key="3">
    <source>
        <dbReference type="Google" id="ProtNLM"/>
    </source>
</evidence>
<dbReference type="RefSeq" id="WP_039916428.1">
    <property type="nucleotide sequence ID" value="NZ_ANMG01000015.1"/>
</dbReference>
<reference evidence="1 2" key="1">
    <citation type="submission" date="2017-02" db="EMBL/GenBank/DDBJ databases">
        <title>Amycolatopsis azurea DSM 43854 draft genome.</title>
        <authorList>
            <person name="Mayilraj S."/>
        </authorList>
    </citation>
    <scope>NUCLEOTIDE SEQUENCE [LARGE SCALE GENOMIC DNA]</scope>
    <source>
        <strain evidence="1 2">DSM 43854</strain>
    </source>
</reference>
<sequence>MDLAERPPRVREAEQSETAVVGGGVLVAVGPVVVFFTWWSWWTVVGIVLTAAGALWLGRADEQYG</sequence>
<dbReference type="EMBL" id="MUXN01000037">
    <property type="protein sequence ID" value="OOC00794.1"/>
    <property type="molecule type" value="Genomic_DNA"/>
</dbReference>